<evidence type="ECO:0008006" key="3">
    <source>
        <dbReference type="Google" id="ProtNLM"/>
    </source>
</evidence>
<protein>
    <recommendedName>
        <fullName evidence="3">Glycosyltransferase</fullName>
    </recommendedName>
</protein>
<reference evidence="1 2" key="1">
    <citation type="submission" date="2018-06" db="EMBL/GenBank/DDBJ databases">
        <title>Bacteria isolated from soil of Wuhan.</title>
        <authorList>
            <person name="Wei X."/>
            <person name="Chunhua H."/>
        </authorList>
    </citation>
    <scope>NUCLEOTIDE SEQUENCE [LARGE SCALE GENOMIC DNA]</scope>
    <source>
        <strain evidence="2">xwS2</strain>
    </source>
</reference>
<evidence type="ECO:0000313" key="1">
    <source>
        <dbReference type="EMBL" id="RWU18314.1"/>
    </source>
</evidence>
<organism evidence="1 2">
    <name type="scientific">Pseudomonas alkylphenolica</name>
    <dbReference type="NCBI Taxonomy" id="237609"/>
    <lineage>
        <taxon>Bacteria</taxon>
        <taxon>Pseudomonadati</taxon>
        <taxon>Pseudomonadota</taxon>
        <taxon>Gammaproteobacteria</taxon>
        <taxon>Pseudomonadales</taxon>
        <taxon>Pseudomonadaceae</taxon>
        <taxon>Pseudomonas</taxon>
    </lineage>
</organism>
<proteinExistence type="predicted"/>
<dbReference type="SUPFAM" id="SSF53448">
    <property type="entry name" value="Nucleotide-diphospho-sugar transferases"/>
    <property type="match status" value="1"/>
</dbReference>
<accession>A0A443ZHT6</accession>
<name>A0A443ZHT6_9PSED</name>
<comment type="caution">
    <text evidence="1">The sequence shown here is derived from an EMBL/GenBank/DDBJ whole genome shotgun (WGS) entry which is preliminary data.</text>
</comment>
<dbReference type="AlphaFoldDB" id="A0A443ZHT6"/>
<dbReference type="OrthoDB" id="9086829at2"/>
<dbReference type="InterPro" id="IPR029044">
    <property type="entry name" value="Nucleotide-diphossugar_trans"/>
</dbReference>
<dbReference type="Proteomes" id="UP000288983">
    <property type="component" value="Unassembled WGS sequence"/>
</dbReference>
<gene>
    <name evidence="1" type="ORF">DM813_24095</name>
</gene>
<dbReference type="EMBL" id="QJRG01000049">
    <property type="protein sequence ID" value="RWU18314.1"/>
    <property type="molecule type" value="Genomic_DNA"/>
</dbReference>
<sequence>MAVLIVLYQKSSQDSIALQSLLKQRTLLLEEGIDLQLFVWNNSPGLAQPCADVRWYEADNLRLSAIYNRVAEEAFSAGTELFMISDDDTDYSNVRLSQCLEQIQRVRNSPECEDVGVFLPKLVSHGVLVSPGKRRMFMGRLTPSVPAGLIDSRNLLGINSGLIFTRQCHERMTPFYDERLRFYATDTDFFIRYEKQFPQACVLDVEIVHDLSEHSADTTERALFRFEEMIHGLRISFHSHGLVERGLLNLYLVYAAVRKAFSYRSLAFIKALFVQMRAVK</sequence>
<evidence type="ECO:0000313" key="2">
    <source>
        <dbReference type="Proteomes" id="UP000288983"/>
    </source>
</evidence>